<accession>Q8CL39</accession>
<reference evidence="1 2" key="1">
    <citation type="journal article" date="2002" name="J. Bacteriol.">
        <title>Genome sequence of Yersinia pestis KIM.</title>
        <authorList>
            <person name="Deng W."/>
            <person name="Burland V."/>
            <person name="Plunkett G.III."/>
            <person name="Boutin A."/>
            <person name="Mayhew G.F."/>
            <person name="Liss P."/>
            <person name="Perna N.T."/>
            <person name="Rose D.J."/>
            <person name="Mau B."/>
            <person name="Zhou S."/>
            <person name="Schwartz D.C."/>
            <person name="Fetherston J.D."/>
            <person name="Lindler L.E."/>
            <person name="Brubaker R.R."/>
            <person name="Plana G.V."/>
            <person name="Straley S.C."/>
            <person name="McDonough K.A."/>
            <person name="Nilles M.L."/>
            <person name="Matson J.S."/>
            <person name="Blattner F.R."/>
            <person name="Perry R.D."/>
        </authorList>
    </citation>
    <scope>NUCLEOTIDE SEQUENCE [LARGE SCALE GENOMIC DNA]</scope>
    <source>
        <strain evidence="2">KIM10+ / Biovar Mediaevalis</strain>
    </source>
</reference>
<evidence type="ECO:0000313" key="2">
    <source>
        <dbReference type="Proteomes" id="UP000002490"/>
    </source>
</evidence>
<proteinExistence type="predicted"/>
<dbReference type="HOGENOM" id="CLU_2940956_0_0_6"/>
<dbReference type="KEGG" id="ypk:y2284"/>
<dbReference type="EMBL" id="AE009952">
    <property type="protein sequence ID" value="AAM85843.1"/>
    <property type="molecule type" value="Genomic_DNA"/>
</dbReference>
<dbReference type="DNASU" id="1147231"/>
<protein>
    <submittedName>
        <fullName evidence="1">Uncharacterized protein</fullName>
    </submittedName>
</protein>
<name>Q8CL39_YERPE</name>
<evidence type="ECO:0000313" key="1">
    <source>
        <dbReference type="EMBL" id="AAM85843.1"/>
    </source>
</evidence>
<dbReference type="Proteomes" id="UP000002490">
    <property type="component" value="Chromosome"/>
</dbReference>
<gene>
    <name evidence="1" type="ordered locus">y2284</name>
</gene>
<dbReference type="AlphaFoldDB" id="Q8CL39"/>
<organism evidence="1 2">
    <name type="scientific">Yersinia pestis</name>
    <dbReference type="NCBI Taxonomy" id="632"/>
    <lineage>
        <taxon>Bacteria</taxon>
        <taxon>Pseudomonadati</taxon>
        <taxon>Pseudomonadota</taxon>
        <taxon>Gammaproteobacteria</taxon>
        <taxon>Enterobacterales</taxon>
        <taxon>Yersiniaceae</taxon>
        <taxon>Yersinia</taxon>
    </lineage>
</organism>
<sequence length="60" mass="6673">MAEGARLESVYTRKRIEGSNPSLTAKFKNKVLTKVGAFFFGYTAPFFIKVVPYGAKRLIG</sequence>